<comment type="caution">
    <text evidence="12">The sequence shown here is derived from an EMBL/GenBank/DDBJ whole genome shotgun (WGS) entry which is preliminary data.</text>
</comment>
<keyword evidence="8" id="KW-0539">Nucleus</keyword>
<feature type="compositionally biased region" description="Basic and acidic residues" evidence="10">
    <location>
        <begin position="16"/>
        <end position="26"/>
    </location>
</feature>
<keyword evidence="6 9" id="KW-0067">ATP-binding</keyword>
<dbReference type="GO" id="GO:0005524">
    <property type="term" value="F:ATP binding"/>
    <property type="evidence" value="ECO:0007669"/>
    <property type="project" value="UniProtKB-KW"/>
</dbReference>
<dbReference type="InterPro" id="IPR012340">
    <property type="entry name" value="NA-bd_OB-fold"/>
</dbReference>
<dbReference type="PANTHER" id="PTHR23073">
    <property type="entry name" value="26S PROTEASOME REGULATORY SUBUNIT"/>
    <property type="match status" value="1"/>
</dbReference>
<dbReference type="GO" id="GO:0016887">
    <property type="term" value="F:ATP hydrolysis activity"/>
    <property type="evidence" value="ECO:0007669"/>
    <property type="project" value="InterPro"/>
</dbReference>
<dbReference type="GO" id="GO:0000502">
    <property type="term" value="C:proteasome complex"/>
    <property type="evidence" value="ECO:0007669"/>
    <property type="project" value="UniProtKB-KW"/>
</dbReference>
<dbReference type="InterPro" id="IPR003960">
    <property type="entry name" value="ATPase_AAA_CS"/>
</dbReference>
<sequence>MGQNQSFGPPGQNNAGEKKPEKKKYEPPVPSRFGKKKKKFSNKGPDVAQKLPQITPHALCRLKQLKTLRVKDWLLMEEEFISNSERLRPQEEKDEEEQTKLDNLRGSPMAVGSLDEIIDDNHAIVSTGLGSEFYVGIMSFVDKDQLELGCSLLLHHRVHAVVGILDDDTDPMVAVMKLEKAPQETYADVGGLDTQIQEIKESVELPLTHPEYYEEMGIRPPKGVILYGPPGTGKTLLAKAVANQTSATFLRVVGSELIQKYLGDGPKLVRELFRVAEEHAPSIVFIDEIDAVGTKRYDSNSGGEREIQRTLLELLNQLDGFDSRGDVKVIMATNRIETLDPALIRPGRIDRKIEFPLPDEKTKRRIFAIHTSRMTLAPDVQLDDLAMVKDDLSGADIKAICTEAGLMALRERRMKVTNEDFIQSKENVLYRKKEGAPEGLYL</sequence>
<comment type="similarity">
    <text evidence="3 9">Belongs to the AAA ATPase family.</text>
</comment>
<evidence type="ECO:0000256" key="4">
    <source>
        <dbReference type="ARBA" id="ARBA00022490"/>
    </source>
</evidence>
<comment type="subcellular location">
    <subcellularLocation>
        <location evidence="2">Cytoplasm</location>
    </subcellularLocation>
    <subcellularLocation>
        <location evidence="1">Nucleus</location>
    </subcellularLocation>
</comment>
<dbReference type="Gene3D" id="3.40.50.300">
    <property type="entry name" value="P-loop containing nucleotide triphosphate hydrolases"/>
    <property type="match status" value="1"/>
</dbReference>
<dbReference type="FunFam" id="1.10.8.60:FF:000007">
    <property type="entry name" value="26S proteasome regulatory subunit 4"/>
    <property type="match status" value="1"/>
</dbReference>
<evidence type="ECO:0000256" key="2">
    <source>
        <dbReference type="ARBA" id="ARBA00004496"/>
    </source>
</evidence>
<evidence type="ECO:0000256" key="3">
    <source>
        <dbReference type="ARBA" id="ARBA00006914"/>
    </source>
</evidence>
<accession>A0A226ERT1</accession>
<dbReference type="AlphaFoldDB" id="A0A226ERT1"/>
<dbReference type="Pfam" id="PF16450">
    <property type="entry name" value="Prot_ATP_ID_OB_C"/>
    <property type="match status" value="1"/>
</dbReference>
<dbReference type="InterPro" id="IPR003593">
    <property type="entry name" value="AAA+_ATPase"/>
</dbReference>
<dbReference type="Pfam" id="PF00004">
    <property type="entry name" value="AAA"/>
    <property type="match status" value="1"/>
</dbReference>
<evidence type="ECO:0000256" key="10">
    <source>
        <dbReference type="SAM" id="MobiDB-lite"/>
    </source>
</evidence>
<evidence type="ECO:0000256" key="7">
    <source>
        <dbReference type="ARBA" id="ARBA00022942"/>
    </source>
</evidence>
<dbReference type="OMA" id="QDDTDPM"/>
<gene>
    <name evidence="12" type="ORF">Fcan01_04437</name>
</gene>
<keyword evidence="13" id="KW-1185">Reference proteome</keyword>
<evidence type="ECO:0000256" key="6">
    <source>
        <dbReference type="ARBA" id="ARBA00022840"/>
    </source>
</evidence>
<dbReference type="InterPro" id="IPR003959">
    <property type="entry name" value="ATPase_AAA_core"/>
</dbReference>
<reference evidence="12 13" key="1">
    <citation type="submission" date="2015-12" db="EMBL/GenBank/DDBJ databases">
        <title>The genome of Folsomia candida.</title>
        <authorList>
            <person name="Faddeeva A."/>
            <person name="Derks M.F."/>
            <person name="Anvar Y."/>
            <person name="Smit S."/>
            <person name="Van Straalen N."/>
            <person name="Roelofs D."/>
        </authorList>
    </citation>
    <scope>NUCLEOTIDE SEQUENCE [LARGE SCALE GENOMIC DNA]</scope>
    <source>
        <strain evidence="12 13">VU population</strain>
        <tissue evidence="12">Whole body</tissue>
    </source>
</reference>
<keyword evidence="5 9" id="KW-0547">Nucleotide-binding</keyword>
<evidence type="ECO:0000256" key="9">
    <source>
        <dbReference type="RuleBase" id="RU003651"/>
    </source>
</evidence>
<dbReference type="Pfam" id="PF17862">
    <property type="entry name" value="AAA_lid_3"/>
    <property type="match status" value="1"/>
</dbReference>
<evidence type="ECO:0000313" key="13">
    <source>
        <dbReference type="Proteomes" id="UP000198287"/>
    </source>
</evidence>
<dbReference type="EMBL" id="LNIX01000002">
    <property type="protein sequence ID" value="OXA59491.1"/>
    <property type="molecule type" value="Genomic_DNA"/>
</dbReference>
<evidence type="ECO:0000256" key="8">
    <source>
        <dbReference type="ARBA" id="ARBA00023242"/>
    </source>
</evidence>
<protein>
    <recommendedName>
        <fullName evidence="11">AAA+ ATPase domain-containing protein</fullName>
    </recommendedName>
</protein>
<dbReference type="FunFam" id="3.40.50.300:FF:000039">
    <property type="entry name" value="26S proteasome regulatory subunit 4"/>
    <property type="match status" value="1"/>
</dbReference>
<dbReference type="PROSITE" id="PS00674">
    <property type="entry name" value="AAA"/>
    <property type="match status" value="1"/>
</dbReference>
<proteinExistence type="inferred from homology"/>
<feature type="domain" description="AAA+ ATPase" evidence="11">
    <location>
        <begin position="220"/>
        <end position="359"/>
    </location>
</feature>
<dbReference type="SMART" id="SM00382">
    <property type="entry name" value="AAA"/>
    <property type="match status" value="1"/>
</dbReference>
<dbReference type="Proteomes" id="UP000198287">
    <property type="component" value="Unassembled WGS sequence"/>
</dbReference>
<feature type="compositionally biased region" description="Polar residues" evidence="10">
    <location>
        <begin position="1"/>
        <end position="15"/>
    </location>
</feature>
<dbReference type="InterPro" id="IPR032501">
    <property type="entry name" value="Prot_ATP_ID_OB_2nd"/>
</dbReference>
<keyword evidence="7" id="KW-0647">Proteasome</keyword>
<evidence type="ECO:0000256" key="5">
    <source>
        <dbReference type="ARBA" id="ARBA00022741"/>
    </source>
</evidence>
<feature type="region of interest" description="Disordered" evidence="10">
    <location>
        <begin position="1"/>
        <end position="48"/>
    </location>
</feature>
<dbReference type="InterPro" id="IPR027417">
    <property type="entry name" value="P-loop_NTPase"/>
</dbReference>
<dbReference type="Gene3D" id="2.40.50.140">
    <property type="entry name" value="Nucleic acid-binding proteins"/>
    <property type="match status" value="1"/>
</dbReference>
<dbReference type="STRING" id="158441.A0A226ERT1"/>
<dbReference type="OrthoDB" id="10255768at2759"/>
<name>A0A226ERT1_FOLCA</name>
<evidence type="ECO:0000313" key="12">
    <source>
        <dbReference type="EMBL" id="OXA59491.1"/>
    </source>
</evidence>
<evidence type="ECO:0000259" key="11">
    <source>
        <dbReference type="SMART" id="SM00382"/>
    </source>
</evidence>
<dbReference type="GO" id="GO:0005737">
    <property type="term" value="C:cytoplasm"/>
    <property type="evidence" value="ECO:0007669"/>
    <property type="project" value="UniProtKB-SubCell"/>
</dbReference>
<keyword evidence="4" id="KW-0963">Cytoplasm</keyword>
<evidence type="ECO:0000256" key="1">
    <source>
        <dbReference type="ARBA" id="ARBA00004123"/>
    </source>
</evidence>
<organism evidence="12 13">
    <name type="scientific">Folsomia candida</name>
    <name type="common">Springtail</name>
    <dbReference type="NCBI Taxonomy" id="158441"/>
    <lineage>
        <taxon>Eukaryota</taxon>
        <taxon>Metazoa</taxon>
        <taxon>Ecdysozoa</taxon>
        <taxon>Arthropoda</taxon>
        <taxon>Hexapoda</taxon>
        <taxon>Collembola</taxon>
        <taxon>Entomobryomorpha</taxon>
        <taxon>Isotomoidea</taxon>
        <taxon>Isotomidae</taxon>
        <taxon>Proisotominae</taxon>
        <taxon>Folsomia</taxon>
    </lineage>
</organism>
<dbReference type="FunFam" id="2.40.50.140:FF:000067">
    <property type="entry name" value="26S protease regulatory subunit 4"/>
    <property type="match status" value="1"/>
</dbReference>
<dbReference type="SUPFAM" id="SSF52540">
    <property type="entry name" value="P-loop containing nucleoside triphosphate hydrolases"/>
    <property type="match status" value="1"/>
</dbReference>
<dbReference type="Gene3D" id="1.10.8.60">
    <property type="match status" value="1"/>
</dbReference>
<dbReference type="InterPro" id="IPR041569">
    <property type="entry name" value="AAA_lid_3"/>
</dbReference>
<dbReference type="InterPro" id="IPR050221">
    <property type="entry name" value="26S_Proteasome_ATPase"/>
</dbReference>
<dbReference type="CDD" id="cd19502">
    <property type="entry name" value="RecA-like_PAN_like"/>
    <property type="match status" value="1"/>
</dbReference>
<dbReference type="GO" id="GO:0005634">
    <property type="term" value="C:nucleus"/>
    <property type="evidence" value="ECO:0007669"/>
    <property type="project" value="UniProtKB-SubCell"/>
</dbReference>